<sequence>MRGLRVTYGWIMSQPPQSPDAPDAAEHPAPSADPAGPAEPAGSAASAGSAAPAPSPGSPDSASPPSAVVGDSAGAGGAADGAGASMGRRGHRSALALAAMATVAVPGLNPARLALPQSRTEELHVVGVVDTQGRHWEVFEASTDATGASLEAEAEVLRRVGRVADAGRISFDVSRAGGSLRSQGAHIQVRSHIEGRPIAVDSLRPGPGLSAGLGKVLGEIHEMPTAVISESGMPVYTAEEVRQRWLSLLDDAAATGKVPPVLLNRWEEALEDTALWRFRPVVVHGDLAEDNVLTAGGAVVSVRGWTQAHVGDPAEDMAWIYSSVPVDCLDSIEDAYDVARAEGVDKHLRDRAELVSELSLARWLLHGVRSGEQAVVSDAVSMLEDLAAQVGETPLVAPATPRLAPVPGERVPADQDASTSPVAMVSVEPEDPDGA</sequence>
<feature type="compositionally biased region" description="Low complexity" evidence="1">
    <location>
        <begin position="27"/>
        <end position="72"/>
    </location>
</feature>
<dbReference type="Pfam" id="PF01636">
    <property type="entry name" value="APH"/>
    <property type="match status" value="1"/>
</dbReference>
<name>A0ABN6K5V9_9ACTO</name>
<dbReference type="Gene3D" id="3.90.1200.10">
    <property type="match status" value="1"/>
</dbReference>
<keyword evidence="4" id="KW-1185">Reference proteome</keyword>
<protein>
    <recommendedName>
        <fullName evidence="2">Aminoglycoside phosphotransferase domain-containing protein</fullName>
    </recommendedName>
</protein>
<evidence type="ECO:0000313" key="4">
    <source>
        <dbReference type="Proteomes" id="UP000824496"/>
    </source>
</evidence>
<organism evidence="3 4">
    <name type="scientific">Actinomyces capricornis</name>
    <dbReference type="NCBI Taxonomy" id="2755559"/>
    <lineage>
        <taxon>Bacteria</taxon>
        <taxon>Bacillati</taxon>
        <taxon>Actinomycetota</taxon>
        <taxon>Actinomycetes</taxon>
        <taxon>Actinomycetales</taxon>
        <taxon>Actinomycetaceae</taxon>
        <taxon>Actinomyces</taxon>
    </lineage>
</organism>
<dbReference type="InterPro" id="IPR011009">
    <property type="entry name" value="Kinase-like_dom_sf"/>
</dbReference>
<proteinExistence type="predicted"/>
<accession>A0ABN6K5V9</accession>
<evidence type="ECO:0000313" key="3">
    <source>
        <dbReference type="EMBL" id="BDA63459.1"/>
    </source>
</evidence>
<dbReference type="Proteomes" id="UP000824496">
    <property type="component" value="Chromosome"/>
</dbReference>
<feature type="region of interest" description="Disordered" evidence="1">
    <location>
        <begin position="398"/>
        <end position="435"/>
    </location>
</feature>
<dbReference type="SUPFAM" id="SSF56112">
    <property type="entry name" value="Protein kinase-like (PK-like)"/>
    <property type="match status" value="1"/>
</dbReference>
<gene>
    <name evidence="3" type="ORF">MANAM107_02930</name>
</gene>
<evidence type="ECO:0000256" key="1">
    <source>
        <dbReference type="SAM" id="MobiDB-lite"/>
    </source>
</evidence>
<dbReference type="EMBL" id="AP025017">
    <property type="protein sequence ID" value="BDA63459.1"/>
    <property type="molecule type" value="Genomic_DNA"/>
</dbReference>
<feature type="domain" description="Aminoglycoside phosphotransferase" evidence="2">
    <location>
        <begin position="179"/>
        <end position="336"/>
    </location>
</feature>
<reference evidence="3 4" key="1">
    <citation type="submission" date="2021-08" db="EMBL/GenBank/DDBJ databases">
        <title>Whole genome sequence of novel Actinomyces species strain MAS-1.</title>
        <authorList>
            <person name="Saito M."/>
            <person name="Kuwahara N."/>
            <person name="Takizawa T."/>
            <person name="Gotouda H."/>
            <person name="Ochiai T."/>
        </authorList>
    </citation>
    <scope>NUCLEOTIDE SEQUENCE [LARGE SCALE GENOMIC DNA]</scope>
    <source>
        <strain evidence="3 4">MAS-1</strain>
    </source>
</reference>
<dbReference type="InterPro" id="IPR002575">
    <property type="entry name" value="Aminoglycoside_PTrfase"/>
</dbReference>
<evidence type="ECO:0000259" key="2">
    <source>
        <dbReference type="Pfam" id="PF01636"/>
    </source>
</evidence>
<feature type="region of interest" description="Disordered" evidence="1">
    <location>
        <begin position="1"/>
        <end position="87"/>
    </location>
</feature>